<accession>A0A934NIK3</accession>
<name>A0A934NIK3_9BACT</name>
<protein>
    <recommendedName>
        <fullName evidence="3">CopG family transcriptional regulator</fullName>
    </recommendedName>
</protein>
<evidence type="ECO:0000313" key="2">
    <source>
        <dbReference type="Proteomes" id="UP000614410"/>
    </source>
</evidence>
<gene>
    <name evidence="1" type="ORF">JF887_01740</name>
</gene>
<dbReference type="Gene3D" id="1.10.10.10">
    <property type="entry name" value="Winged helix-like DNA-binding domain superfamily/Winged helix DNA-binding domain"/>
    <property type="match status" value="1"/>
</dbReference>
<comment type="caution">
    <text evidence="1">The sequence shown here is derived from an EMBL/GenBank/DDBJ whole genome shotgun (WGS) entry which is preliminary data.</text>
</comment>
<organism evidence="1 2">
    <name type="scientific">Candidatus Amunia macphersoniae</name>
    <dbReference type="NCBI Taxonomy" id="3127014"/>
    <lineage>
        <taxon>Bacteria</taxon>
        <taxon>Bacillati</taxon>
        <taxon>Candidatus Dormiibacterota</taxon>
        <taxon>Candidatus Dormibacteria</taxon>
        <taxon>Candidatus Aeolococcales</taxon>
        <taxon>Candidatus Aeolococcaceae</taxon>
        <taxon>Candidatus Amunia</taxon>
    </lineage>
</organism>
<evidence type="ECO:0008006" key="3">
    <source>
        <dbReference type="Google" id="ProtNLM"/>
    </source>
</evidence>
<reference evidence="1 2" key="1">
    <citation type="submission" date="2020-10" db="EMBL/GenBank/DDBJ databases">
        <title>Ca. Dormibacterota MAGs.</title>
        <authorList>
            <person name="Montgomery K."/>
        </authorList>
    </citation>
    <scope>NUCLEOTIDE SEQUENCE [LARGE SCALE GENOMIC DNA]</scope>
    <source>
        <strain evidence="1">Mitchell_Peninsula_5</strain>
    </source>
</reference>
<proteinExistence type="predicted"/>
<sequence>MSTPLSIRFDPAILDRLRRRARAIPGSTPSGLAQRLVDEGLRLAEHPGIIFKDGPTGRRAALALGPDVWEVVKAARETDERGETAVSALGALLSLSPGRVRAALRYYGAYPDEIDAELAMADEESRAAEEAWRVERRLLA</sequence>
<dbReference type="Proteomes" id="UP000614410">
    <property type="component" value="Unassembled WGS sequence"/>
</dbReference>
<evidence type="ECO:0000313" key="1">
    <source>
        <dbReference type="EMBL" id="MBJ7608139.1"/>
    </source>
</evidence>
<dbReference type="InterPro" id="IPR036388">
    <property type="entry name" value="WH-like_DNA-bd_sf"/>
</dbReference>
<dbReference type="EMBL" id="JAEKNN010000008">
    <property type="protein sequence ID" value="MBJ7608139.1"/>
    <property type="molecule type" value="Genomic_DNA"/>
</dbReference>
<dbReference type="AlphaFoldDB" id="A0A934NIK3"/>